<protein>
    <submittedName>
        <fullName evidence="1">Uncharacterized protein</fullName>
    </submittedName>
</protein>
<organism evidence="1">
    <name type="scientific">bioreactor metagenome</name>
    <dbReference type="NCBI Taxonomy" id="1076179"/>
    <lineage>
        <taxon>unclassified sequences</taxon>
        <taxon>metagenomes</taxon>
        <taxon>ecological metagenomes</taxon>
    </lineage>
</organism>
<name>A0A645JGB1_9ZZZZ</name>
<dbReference type="AlphaFoldDB" id="A0A645JGB1"/>
<accession>A0A645JGB1</accession>
<gene>
    <name evidence="1" type="ORF">SDC9_210144</name>
</gene>
<sequence length="90" mass="9667">MHEHLNVLPHPGLFAPAVAQPDEFVRGVLGYHVFDAQAAEQTVEIVAGVVEIDVVAVGRAVVERGQEIGKRGQLAEQQSVVSAGDRTFDH</sequence>
<comment type="caution">
    <text evidence="1">The sequence shown here is derived from an EMBL/GenBank/DDBJ whole genome shotgun (WGS) entry which is preliminary data.</text>
</comment>
<evidence type="ECO:0000313" key="1">
    <source>
        <dbReference type="EMBL" id="MPN62397.1"/>
    </source>
</evidence>
<proteinExistence type="predicted"/>
<dbReference type="EMBL" id="VSSQ01140341">
    <property type="protein sequence ID" value="MPN62397.1"/>
    <property type="molecule type" value="Genomic_DNA"/>
</dbReference>
<reference evidence="1" key="1">
    <citation type="submission" date="2019-08" db="EMBL/GenBank/DDBJ databases">
        <authorList>
            <person name="Kucharzyk K."/>
            <person name="Murdoch R.W."/>
            <person name="Higgins S."/>
            <person name="Loffler F."/>
        </authorList>
    </citation>
    <scope>NUCLEOTIDE SEQUENCE</scope>
</reference>